<gene>
    <name evidence="1" type="ordered locus">Hore_17330</name>
</gene>
<evidence type="ECO:0008006" key="3">
    <source>
        <dbReference type="Google" id="ProtNLM"/>
    </source>
</evidence>
<name>B8CYW3_HALOH</name>
<dbReference type="KEGG" id="hor:Hore_17330"/>
<dbReference type="PROSITE" id="PS51257">
    <property type="entry name" value="PROKAR_LIPOPROTEIN"/>
    <property type="match status" value="1"/>
</dbReference>
<dbReference type="STRING" id="373903.Hore_17330"/>
<reference evidence="1 2" key="1">
    <citation type="journal article" date="2009" name="PLoS ONE">
        <title>Genome analysis of the anaerobic thermohalophilic bacterium Halothermothrix orenii.</title>
        <authorList>
            <person name="Mavromatis K."/>
            <person name="Ivanova N."/>
            <person name="Anderson I."/>
            <person name="Lykidis A."/>
            <person name="Hooper S.D."/>
            <person name="Sun H."/>
            <person name="Kunin V."/>
            <person name="Lapidus A."/>
            <person name="Hugenholtz P."/>
            <person name="Patel B."/>
            <person name="Kyrpides N.C."/>
        </authorList>
    </citation>
    <scope>NUCLEOTIDE SEQUENCE [LARGE SCALE GENOMIC DNA]</scope>
    <source>
        <strain evidence="2">H 168 / OCM 544 / DSM 9562</strain>
    </source>
</reference>
<accession>B8CYW3</accession>
<dbReference type="RefSeq" id="WP_015923452.1">
    <property type="nucleotide sequence ID" value="NC_011899.1"/>
</dbReference>
<evidence type="ECO:0000313" key="1">
    <source>
        <dbReference type="EMBL" id="ACL70482.1"/>
    </source>
</evidence>
<evidence type="ECO:0000313" key="2">
    <source>
        <dbReference type="Proteomes" id="UP000000719"/>
    </source>
</evidence>
<keyword evidence="2" id="KW-1185">Reference proteome</keyword>
<sequence length="507" mass="54882">MKKIILIIMVLLIVPGLLAGCSKNPVTGKYGPAWDVTLKLPVVGGTKTLGDVVGAGDFNTVGYTIDTSTNEFQSFFIDGTEEKPITKDIEVGLPELTIDNSSPLVSFSDNITLYQTSDTRSIEFPLEIPFKSVEFGDSGGTGNNITFTISNVSGTIDNLEIEIVDNSSGGFINSVSFMGLNAGESKTVNLDREVLTSDAELRLVYYQSFGNATFDLEVTGLNSITVSRIEGMPLADSNLGSFSMTAPLDLGEAASIDPVNNTNARLTLTLQLPQSSDIDLNFETISLGSQSFSTVDGNYVYESGTSITLDGDLVLDGSFTSSSDTINYDAGDTMVIGTEIVGRAQLYSSSDIDISVDNEGFIYYEAEPMPVEIDQEDIEDITDNYLKDIYLYTSIFNNMDVNVSADMYLSNDPGINPDDSSTYSILYQESNKVASLLELVSGENNDNKLSMNDMIDKMETMLTNPPVYLGIKFKMGGNTQADGIYEFKSTDTLDTKGYLGVTLKVNQ</sequence>
<dbReference type="HOGENOM" id="CLU_537217_0_0_9"/>
<organism evidence="1 2">
    <name type="scientific">Halothermothrix orenii (strain H 168 / OCM 544 / DSM 9562)</name>
    <dbReference type="NCBI Taxonomy" id="373903"/>
    <lineage>
        <taxon>Bacteria</taxon>
        <taxon>Bacillati</taxon>
        <taxon>Bacillota</taxon>
        <taxon>Clostridia</taxon>
        <taxon>Halanaerobiales</taxon>
        <taxon>Halothermotrichaceae</taxon>
        <taxon>Halothermothrix</taxon>
    </lineage>
</organism>
<dbReference type="Proteomes" id="UP000000719">
    <property type="component" value="Chromosome"/>
</dbReference>
<proteinExistence type="predicted"/>
<dbReference type="AlphaFoldDB" id="B8CYW3"/>
<dbReference type="EMBL" id="CP001098">
    <property type="protein sequence ID" value="ACL70482.1"/>
    <property type="molecule type" value="Genomic_DNA"/>
</dbReference>
<protein>
    <recommendedName>
        <fullName evidence="3">Lipoprotein</fullName>
    </recommendedName>
</protein>